<sequence length="157" mass="18017">MNIAITSSGISVVLIRKREHGSEVLLLKRSTSVLNGEWCYIGGGIEEGEKAWEAALREVEEETGVTALDLYVSNTFDQFYRPHQNDIYLAPVFVGFVKEDQQIELNHEHSDYRWLSFTEAKKRVCLPGNDAVLSFIEKHFINKTLIPFYVLLPRLRT</sequence>
<dbReference type="EMBL" id="JAFBCV010000005">
    <property type="protein sequence ID" value="MBM7838820.1"/>
    <property type="molecule type" value="Genomic_DNA"/>
</dbReference>
<dbReference type="EC" id="3.6.1.-" evidence="4"/>
<comment type="caution">
    <text evidence="4">The sequence shown here is derived from an EMBL/GenBank/DDBJ whole genome shotgun (WGS) entry which is preliminary data.</text>
</comment>
<dbReference type="PROSITE" id="PS51462">
    <property type="entry name" value="NUDIX"/>
    <property type="match status" value="1"/>
</dbReference>
<keyword evidence="5" id="KW-1185">Reference proteome</keyword>
<evidence type="ECO:0000256" key="1">
    <source>
        <dbReference type="ARBA" id="ARBA00005582"/>
    </source>
</evidence>
<evidence type="ECO:0000256" key="2">
    <source>
        <dbReference type="ARBA" id="ARBA00022801"/>
    </source>
</evidence>
<dbReference type="SUPFAM" id="SSF55811">
    <property type="entry name" value="Nudix"/>
    <property type="match status" value="1"/>
</dbReference>
<dbReference type="Proteomes" id="UP001179280">
    <property type="component" value="Unassembled WGS sequence"/>
</dbReference>
<dbReference type="InterPro" id="IPR015797">
    <property type="entry name" value="NUDIX_hydrolase-like_dom_sf"/>
</dbReference>
<evidence type="ECO:0000259" key="3">
    <source>
        <dbReference type="PROSITE" id="PS51462"/>
    </source>
</evidence>
<gene>
    <name evidence="4" type="ORF">JOC54_002079</name>
</gene>
<dbReference type="Gene3D" id="3.90.79.10">
    <property type="entry name" value="Nucleoside Triphosphate Pyrophosphohydrolase"/>
    <property type="match status" value="1"/>
</dbReference>
<dbReference type="RefSeq" id="WP_239586663.1">
    <property type="nucleotide sequence ID" value="NZ_JAFBCV010000005.1"/>
</dbReference>
<dbReference type="PANTHER" id="PTHR43736:SF1">
    <property type="entry name" value="DIHYDRONEOPTERIN TRIPHOSPHATE DIPHOSPHATASE"/>
    <property type="match status" value="1"/>
</dbReference>
<dbReference type="PROSITE" id="PS00893">
    <property type="entry name" value="NUDIX_BOX"/>
    <property type="match status" value="1"/>
</dbReference>
<reference evidence="4" key="1">
    <citation type="submission" date="2021-01" db="EMBL/GenBank/DDBJ databases">
        <title>Genomic Encyclopedia of Type Strains, Phase IV (KMG-IV): sequencing the most valuable type-strain genomes for metagenomic binning, comparative biology and taxonomic classification.</title>
        <authorList>
            <person name="Goeker M."/>
        </authorList>
    </citation>
    <scope>NUCLEOTIDE SEQUENCE</scope>
    <source>
        <strain evidence="4">DSM 21943</strain>
    </source>
</reference>
<evidence type="ECO:0000313" key="5">
    <source>
        <dbReference type="Proteomes" id="UP001179280"/>
    </source>
</evidence>
<dbReference type="Pfam" id="PF00293">
    <property type="entry name" value="NUDIX"/>
    <property type="match status" value="1"/>
</dbReference>
<keyword evidence="2 4" id="KW-0378">Hydrolase</keyword>
<organism evidence="4 5">
    <name type="scientific">Shouchella xiaoxiensis</name>
    <dbReference type="NCBI Taxonomy" id="766895"/>
    <lineage>
        <taxon>Bacteria</taxon>
        <taxon>Bacillati</taxon>
        <taxon>Bacillota</taxon>
        <taxon>Bacilli</taxon>
        <taxon>Bacillales</taxon>
        <taxon>Bacillaceae</taxon>
        <taxon>Shouchella</taxon>
    </lineage>
</organism>
<name>A0ABS2SU86_9BACI</name>
<dbReference type="CDD" id="cd04664">
    <property type="entry name" value="NUDIX_DHNTPase_like"/>
    <property type="match status" value="1"/>
</dbReference>
<comment type="similarity">
    <text evidence="1">Belongs to the Nudix hydrolase family.</text>
</comment>
<dbReference type="InterPro" id="IPR000086">
    <property type="entry name" value="NUDIX_hydrolase_dom"/>
</dbReference>
<accession>A0ABS2SU86</accession>
<protein>
    <submittedName>
        <fullName evidence="4">dATP pyrophosphohydrolase</fullName>
        <ecNumber evidence="4">3.6.1.-</ecNumber>
    </submittedName>
</protein>
<feature type="domain" description="Nudix hydrolase" evidence="3">
    <location>
        <begin position="5"/>
        <end position="138"/>
    </location>
</feature>
<evidence type="ECO:0000313" key="4">
    <source>
        <dbReference type="EMBL" id="MBM7838820.1"/>
    </source>
</evidence>
<dbReference type="InterPro" id="IPR020084">
    <property type="entry name" value="NUDIX_hydrolase_CS"/>
</dbReference>
<dbReference type="PANTHER" id="PTHR43736">
    <property type="entry name" value="ADP-RIBOSE PYROPHOSPHATASE"/>
    <property type="match status" value="1"/>
</dbReference>
<proteinExistence type="inferred from homology"/>
<dbReference type="GO" id="GO:0016787">
    <property type="term" value="F:hydrolase activity"/>
    <property type="evidence" value="ECO:0007669"/>
    <property type="project" value="UniProtKB-KW"/>
</dbReference>